<protein>
    <recommendedName>
        <fullName evidence="1">PLD phosphodiesterase domain-containing protein</fullName>
    </recommendedName>
</protein>
<dbReference type="EMBL" id="JXSX01000001">
    <property type="protein sequence ID" value="KIR65252.1"/>
    <property type="molecule type" value="Genomic_DNA"/>
</dbReference>
<dbReference type="CDD" id="cd09176">
    <property type="entry name" value="PLDc_unchar6"/>
    <property type="match status" value="1"/>
</dbReference>
<reference evidence="2 3" key="1">
    <citation type="submission" date="2015-01" db="EMBL/GenBank/DDBJ databases">
        <title>Sequencing and annotation of Micromonospora carbonacea strain JXNU-1 genome.</title>
        <authorList>
            <person name="Long Z."/>
            <person name="Huang Y."/>
            <person name="Jiang Y."/>
        </authorList>
    </citation>
    <scope>NUCLEOTIDE SEQUENCE [LARGE SCALE GENOMIC DNA]</scope>
    <source>
        <strain evidence="2 3">JXNU-1</strain>
    </source>
</reference>
<comment type="caution">
    <text evidence="2">The sequence shown here is derived from an EMBL/GenBank/DDBJ whole genome shotgun (WGS) entry which is preliminary data.</text>
</comment>
<dbReference type="InterPro" id="IPR001736">
    <property type="entry name" value="PLipase_D/transphosphatidylase"/>
</dbReference>
<sequence>MLAPDSRALLLDSLRPPPGARLSRAMALTFTLDLESLLIAPLAFAAHGLRESADPIAVMEGVRRCADRIDVFCQAGQIVVPSGASALLAFVEPMVHQVHRPKPGHLFHPKLWALRFLDDTTGEVSLRLLVLSRNLTKDRSWDVCLRLDGVPGTRPRKDNRPLVDLLRHAVRLAVTPLPAARHAAIEALCEDLRRAEWKPPEDARGIVFHALGVPGSRPPDFAGTRHLVISPFCTPGGLNRCAPSGALSVVSRQEALDRLPEESLAGSEAFVVSALAGLPAEEAPPGQEVLHGLHAKVYVVEKGHQARVLLGSANATDAAFGGNVELLVELGGSRNRWGINALLGPDASFREILERHERQDVTEPEPDTGFLRDLIRDIAAIPVSATVTTSADGYEIRLDSQEVVPEVTGVRITAQLHTRRGEAVPLVPGHRVSAVFTGLALADITPFVLVIAEDDTGREQTVVLATLLGDPAHRLDHVLAQQIDSPEKFLRFLLLMLGLGTEAAAAVSGDVGGQGIWRTGGTGILELLLNALVDRPEQLDDLARLVTRIEADGDSRRLLPPGFTELWRVIDQARDASAEAVGR</sequence>
<dbReference type="GO" id="GO:0006793">
    <property type="term" value="P:phosphorus metabolic process"/>
    <property type="evidence" value="ECO:0007669"/>
    <property type="project" value="UniProtKB-ARBA"/>
</dbReference>
<evidence type="ECO:0000313" key="2">
    <source>
        <dbReference type="EMBL" id="KIR65252.1"/>
    </source>
</evidence>
<keyword evidence="3" id="KW-1185">Reference proteome</keyword>
<accession>A0A0D0V2K2</accession>
<dbReference type="InterPro" id="IPR059166">
    <property type="entry name" value="PLD-like_cat"/>
</dbReference>
<dbReference type="PATRIC" id="fig|47853.6.peg.1534"/>
<feature type="domain" description="PLD phosphodiesterase" evidence="1">
    <location>
        <begin position="289"/>
        <end position="319"/>
    </location>
</feature>
<dbReference type="GO" id="GO:0003824">
    <property type="term" value="F:catalytic activity"/>
    <property type="evidence" value="ECO:0007669"/>
    <property type="project" value="InterPro"/>
</dbReference>
<name>A0A0D0V2K2_9ACTN</name>
<evidence type="ECO:0000259" key="1">
    <source>
        <dbReference type="PROSITE" id="PS50035"/>
    </source>
</evidence>
<organism evidence="2 3">
    <name type="scientific">Micromonospora haikouensis</name>
    <dbReference type="NCBI Taxonomy" id="686309"/>
    <lineage>
        <taxon>Bacteria</taxon>
        <taxon>Bacillati</taxon>
        <taxon>Actinomycetota</taxon>
        <taxon>Actinomycetes</taxon>
        <taxon>Micromonosporales</taxon>
        <taxon>Micromonosporaceae</taxon>
        <taxon>Micromonospora</taxon>
    </lineage>
</organism>
<dbReference type="Gene3D" id="3.30.870.10">
    <property type="entry name" value="Endonuclease Chain A"/>
    <property type="match status" value="1"/>
</dbReference>
<evidence type="ECO:0000313" key="3">
    <source>
        <dbReference type="Proteomes" id="UP000032254"/>
    </source>
</evidence>
<gene>
    <name evidence="2" type="ORF">TK50_07205</name>
</gene>
<proteinExistence type="predicted"/>
<dbReference type="PROSITE" id="PS50035">
    <property type="entry name" value="PLD"/>
    <property type="match status" value="1"/>
</dbReference>
<dbReference type="Proteomes" id="UP000032254">
    <property type="component" value="Unassembled WGS sequence"/>
</dbReference>
<dbReference type="AlphaFoldDB" id="A0A0D0V2K2"/>